<proteinExistence type="predicted"/>
<keyword evidence="1" id="KW-1185">Reference proteome</keyword>
<reference evidence="2" key="1">
    <citation type="submission" date="2025-08" db="UniProtKB">
        <authorList>
            <consortium name="RefSeq"/>
        </authorList>
    </citation>
    <scope>IDENTIFICATION</scope>
</reference>
<gene>
    <name evidence="2" type="primary">LOC106075891</name>
</gene>
<dbReference type="GeneID" id="106075891"/>
<dbReference type="AlphaFoldDB" id="A0A9W2Z5J2"/>
<evidence type="ECO:0000313" key="2">
    <source>
        <dbReference type="RefSeq" id="XP_055870191.1"/>
    </source>
</evidence>
<accession>A0A9W2Z5J2</accession>
<dbReference type="OrthoDB" id="10292625at2759"/>
<dbReference type="RefSeq" id="XP_055870191.1">
    <property type="nucleotide sequence ID" value="XM_056014216.1"/>
</dbReference>
<sequence length="673" mass="78209">MELEKLHDYASVLKEVFKSKTKTALEIFYNEQNCSELLRNEDYFRYTPPYTAKVEPALTFRGYIHKIEPSTLKLGLETIPFGEEDFNVLIRWTLAVHKKDTEEYEYLGYSQMNISSQLEVSEISVQSSVIENLVQENCLLWKWNIEIWPASIGLNKRKSRDALNVGMGREVKIDMDFDELLKTLSSGVDRENKKTYTSILTSIGECQNQQTKHDDRLQDIEQKVVNINDRLSQILGKYSEKDYLLEELTKQTKLSTNTNPDKQGHAQITSIEEDPSTVGKYHFEKDYLLEESTMLTTLLSHTDPENEMKLGRKKIMSVEEDLYTVGLEEEMASDIYNLNLLSLQDTTMYETVTSHKQKIVFDKETQTERACTILNEPRYKNKRAILSDYLDLGEDASYLTRDLKDVLLEKTPRRRHEYSHSMTEKSPIVERFDKSPVKNILFISSDAQMMRILLCSQFGKSQPSLITENEGLQEYQCSEEGIHFYCARISVSSSRSEILRLIESSEKYTDLVFHGCIIALSTNCDKCILDMFQASFLKNYCFLILSSELDKSSITQQVKEILPFDWFKFGHEILKNELQSFFGEVFQLDQRLLKQPLDITLPEQTIHKEVNVLREKLHKFTQFLNSIKYSHDIDSKLEPLTHQIISLLDQFKNTYIKTEHLPVITSDVICELS</sequence>
<dbReference type="Proteomes" id="UP001165740">
    <property type="component" value="Chromosome 16"/>
</dbReference>
<protein>
    <submittedName>
        <fullName evidence="2">Uncharacterized protein LOC106075891</fullName>
    </submittedName>
</protein>
<organism evidence="1 2">
    <name type="scientific">Biomphalaria glabrata</name>
    <name type="common">Bloodfluke planorb</name>
    <name type="synonym">Freshwater snail</name>
    <dbReference type="NCBI Taxonomy" id="6526"/>
    <lineage>
        <taxon>Eukaryota</taxon>
        <taxon>Metazoa</taxon>
        <taxon>Spiralia</taxon>
        <taxon>Lophotrochozoa</taxon>
        <taxon>Mollusca</taxon>
        <taxon>Gastropoda</taxon>
        <taxon>Heterobranchia</taxon>
        <taxon>Euthyneura</taxon>
        <taxon>Panpulmonata</taxon>
        <taxon>Hygrophila</taxon>
        <taxon>Lymnaeoidea</taxon>
        <taxon>Planorbidae</taxon>
        <taxon>Biomphalaria</taxon>
    </lineage>
</organism>
<evidence type="ECO:0000313" key="1">
    <source>
        <dbReference type="Proteomes" id="UP001165740"/>
    </source>
</evidence>
<name>A0A9W2Z5J2_BIOGL</name>